<dbReference type="AlphaFoldDB" id="A0A971M3W3"/>
<protein>
    <submittedName>
        <fullName evidence="2">Uncharacterized protein</fullName>
    </submittedName>
</protein>
<feature type="coiled-coil region" evidence="1">
    <location>
        <begin position="49"/>
        <end position="76"/>
    </location>
</feature>
<name>A0A971M3W3_9BACT</name>
<gene>
    <name evidence="2" type="ORF">GXY80_05360</name>
</gene>
<proteinExistence type="predicted"/>
<evidence type="ECO:0000313" key="2">
    <source>
        <dbReference type="EMBL" id="NLW34897.1"/>
    </source>
</evidence>
<dbReference type="Proteomes" id="UP000777265">
    <property type="component" value="Unassembled WGS sequence"/>
</dbReference>
<reference evidence="2" key="2">
    <citation type="submission" date="2020-01" db="EMBL/GenBank/DDBJ databases">
        <authorList>
            <person name="Campanaro S."/>
        </authorList>
    </citation>
    <scope>NUCLEOTIDE SEQUENCE</scope>
    <source>
        <strain evidence="2">AS06rmzACSIP_7</strain>
    </source>
</reference>
<organism evidence="2 3">
    <name type="scientific">Syntrophorhabdus aromaticivorans</name>
    <dbReference type="NCBI Taxonomy" id="328301"/>
    <lineage>
        <taxon>Bacteria</taxon>
        <taxon>Pseudomonadati</taxon>
        <taxon>Thermodesulfobacteriota</taxon>
        <taxon>Syntrophorhabdia</taxon>
        <taxon>Syntrophorhabdales</taxon>
        <taxon>Syntrophorhabdaceae</taxon>
        <taxon>Syntrophorhabdus</taxon>
    </lineage>
</organism>
<dbReference type="EMBL" id="JAAYEE010000094">
    <property type="protein sequence ID" value="NLW34897.1"/>
    <property type="molecule type" value="Genomic_DNA"/>
</dbReference>
<comment type="caution">
    <text evidence="2">The sequence shown here is derived from an EMBL/GenBank/DDBJ whole genome shotgun (WGS) entry which is preliminary data.</text>
</comment>
<sequence>MDEIKTVDDLLKAKNVTPEEYECLKDFIETAKANEREIREYACRMRSNFDRLSQALELIEERMLTLNKALQDLLDASETFQLRLMSSDKFYRE</sequence>
<keyword evidence="1" id="KW-0175">Coiled coil</keyword>
<accession>A0A971M3W3</accession>
<evidence type="ECO:0000313" key="3">
    <source>
        <dbReference type="Proteomes" id="UP000777265"/>
    </source>
</evidence>
<evidence type="ECO:0000256" key="1">
    <source>
        <dbReference type="SAM" id="Coils"/>
    </source>
</evidence>
<reference evidence="2" key="1">
    <citation type="journal article" date="2020" name="Biotechnol. Biofuels">
        <title>New insights from the biogas microbiome by comprehensive genome-resolved metagenomics of nearly 1600 species originating from multiple anaerobic digesters.</title>
        <authorList>
            <person name="Campanaro S."/>
            <person name="Treu L."/>
            <person name="Rodriguez-R L.M."/>
            <person name="Kovalovszki A."/>
            <person name="Ziels R.M."/>
            <person name="Maus I."/>
            <person name="Zhu X."/>
            <person name="Kougias P.G."/>
            <person name="Basile A."/>
            <person name="Luo G."/>
            <person name="Schluter A."/>
            <person name="Konstantinidis K.T."/>
            <person name="Angelidaki I."/>
        </authorList>
    </citation>
    <scope>NUCLEOTIDE SEQUENCE</scope>
    <source>
        <strain evidence="2">AS06rmzACSIP_7</strain>
    </source>
</reference>